<accession>A0AAD1XWV7</accession>
<sequence length="195" mass="20943">MKASRRVLVAIANGSEEIEAMSIIGTLVRAEAEVQVGKVYEESEEQGNLKVLLSRGVKLVADLGITGETQDDDYDAIVLPGGIGGAQNFHDSDIFMSLIRSHFEKGKLLGAICASPAFVLEPHGFLEGRDATCYPALSEKLSNRSKAEQRVVISDNLITGNGPGSAIDFSLALVEHLYDKEKAQEVALSMATTYD</sequence>
<dbReference type="PANTHER" id="PTHR48094">
    <property type="entry name" value="PROTEIN/NUCLEIC ACID DEGLYCASE DJ-1-RELATED"/>
    <property type="match status" value="1"/>
</dbReference>
<proteinExistence type="predicted"/>
<reference evidence="3" key="1">
    <citation type="submission" date="2023-07" db="EMBL/GenBank/DDBJ databases">
        <authorList>
            <consortium name="AG Swart"/>
            <person name="Singh M."/>
            <person name="Singh A."/>
            <person name="Seah K."/>
            <person name="Emmerich C."/>
        </authorList>
    </citation>
    <scope>NUCLEOTIDE SEQUENCE</scope>
    <source>
        <strain evidence="3">DP1</strain>
    </source>
</reference>
<dbReference type="InterPro" id="IPR050325">
    <property type="entry name" value="Prot/Nucl_acid_deglycase"/>
</dbReference>
<dbReference type="Gene3D" id="3.40.50.880">
    <property type="match status" value="1"/>
</dbReference>
<dbReference type="Pfam" id="PF01965">
    <property type="entry name" value="DJ-1_PfpI"/>
    <property type="match status" value="1"/>
</dbReference>
<dbReference type="PANTHER" id="PTHR48094:SF12">
    <property type="entry name" value="PARKINSON DISEASE PROTEIN 7 HOMOLOG"/>
    <property type="match status" value="1"/>
</dbReference>
<keyword evidence="4" id="KW-1185">Reference proteome</keyword>
<dbReference type="FunFam" id="3.40.50.880:FF:000015">
    <property type="entry name" value="Protein DJ-1 homolog C"/>
    <property type="match status" value="1"/>
</dbReference>
<evidence type="ECO:0000313" key="4">
    <source>
        <dbReference type="Proteomes" id="UP001295684"/>
    </source>
</evidence>
<dbReference type="InterPro" id="IPR002818">
    <property type="entry name" value="DJ-1/PfpI"/>
</dbReference>
<keyword evidence="1" id="KW-0677">Repeat</keyword>
<comment type="caution">
    <text evidence="3">The sequence shown here is derived from an EMBL/GenBank/DDBJ whole genome shotgun (WGS) entry which is preliminary data.</text>
</comment>
<dbReference type="NCBIfam" id="TIGR01383">
    <property type="entry name" value="not_thiJ"/>
    <property type="match status" value="1"/>
</dbReference>
<dbReference type="InterPro" id="IPR006287">
    <property type="entry name" value="DJ-1"/>
</dbReference>
<organism evidence="3 4">
    <name type="scientific">Euplotes crassus</name>
    <dbReference type="NCBI Taxonomy" id="5936"/>
    <lineage>
        <taxon>Eukaryota</taxon>
        <taxon>Sar</taxon>
        <taxon>Alveolata</taxon>
        <taxon>Ciliophora</taxon>
        <taxon>Intramacronucleata</taxon>
        <taxon>Spirotrichea</taxon>
        <taxon>Hypotrichia</taxon>
        <taxon>Euplotida</taxon>
        <taxon>Euplotidae</taxon>
        <taxon>Moneuplotes</taxon>
    </lineage>
</organism>
<dbReference type="SUPFAM" id="SSF52317">
    <property type="entry name" value="Class I glutamine amidotransferase-like"/>
    <property type="match status" value="1"/>
</dbReference>
<evidence type="ECO:0000313" key="3">
    <source>
        <dbReference type="EMBL" id="CAI2380953.1"/>
    </source>
</evidence>
<dbReference type="EMBL" id="CAMPGE010022968">
    <property type="protein sequence ID" value="CAI2380953.1"/>
    <property type="molecule type" value="Genomic_DNA"/>
</dbReference>
<dbReference type="Proteomes" id="UP001295684">
    <property type="component" value="Unassembled WGS sequence"/>
</dbReference>
<dbReference type="InterPro" id="IPR029062">
    <property type="entry name" value="Class_I_gatase-like"/>
</dbReference>
<feature type="domain" description="DJ-1/PfpI" evidence="2">
    <location>
        <begin position="5"/>
        <end position="175"/>
    </location>
</feature>
<evidence type="ECO:0000259" key="2">
    <source>
        <dbReference type="Pfam" id="PF01965"/>
    </source>
</evidence>
<evidence type="ECO:0000256" key="1">
    <source>
        <dbReference type="ARBA" id="ARBA00022737"/>
    </source>
</evidence>
<gene>
    <name evidence="3" type="ORF">ECRASSUSDP1_LOCUS22396</name>
</gene>
<protein>
    <recommendedName>
        <fullName evidence="2">DJ-1/PfpI domain-containing protein</fullName>
    </recommendedName>
</protein>
<dbReference type="GO" id="GO:1903189">
    <property type="term" value="P:glyoxal metabolic process"/>
    <property type="evidence" value="ECO:0007669"/>
    <property type="project" value="TreeGrafter"/>
</dbReference>
<dbReference type="AlphaFoldDB" id="A0AAD1XWV7"/>
<dbReference type="GO" id="GO:0005737">
    <property type="term" value="C:cytoplasm"/>
    <property type="evidence" value="ECO:0007669"/>
    <property type="project" value="UniProtKB-ARBA"/>
</dbReference>
<name>A0AAD1XWV7_EUPCR</name>
<dbReference type="CDD" id="cd03135">
    <property type="entry name" value="GATase1_DJ-1"/>
    <property type="match status" value="1"/>
</dbReference>